<feature type="transmembrane region" description="Helical" evidence="1">
    <location>
        <begin position="213"/>
        <end position="236"/>
    </location>
</feature>
<reference evidence="2" key="1">
    <citation type="submission" date="2019-03" db="EMBL/GenBank/DDBJ databases">
        <title>Complete genome sequence of enteropathogenic Citrobacter rodentium strain DBS100.</title>
        <authorList>
            <person name="Popov G."/>
            <person name="Fiebig A."/>
            <person name="Shideler S."/>
            <person name="Coombes B."/>
            <person name="Savchenko A."/>
        </authorList>
    </citation>
    <scope>NUCLEOTIDE SEQUENCE</scope>
    <source>
        <strain evidence="2">DBS100</strain>
    </source>
</reference>
<accession>A0A482PSV8</accession>
<sequence length="397" mass="41874">MSQQPHNVTDRFSLSTALFGMMVLALGMGIGRFLYTPMLPVLLAEGRFTFSELSWIASVNYAGYLAGSLLFSFALFHLPSRLRPLLLTSAVATGMLILAMALFAHPAVVMLVRFLAGIASAGMLIFGSTLILQHTRHPFVAAALFSGVGVGIALGNEYVIAGIRLALSSQALWTWAAAFSGGLVILLALLMPARAHAAPPAPLAKAERQPMRWWLLAILYGLAGFGYIIVATYLPLMAKNAGSPLLSAHLWTLVGLSVVPGCFGWLWAAKRWSVLPCLTANLAIQGVCVLLTLASDSPLLLVLSSAGFGATFMGATSLVMTLARQLSVPGSLNLLGFVTLTYGIGQILGPLLTSLLGSGTQAITDATLCGALALFIAAFISAAQLCKQRRLLSCRVK</sequence>
<protein>
    <submittedName>
        <fullName evidence="2">MFS transporter</fullName>
    </submittedName>
</protein>
<feature type="transmembrane region" description="Helical" evidence="1">
    <location>
        <begin position="248"/>
        <end position="267"/>
    </location>
</feature>
<keyword evidence="1" id="KW-0812">Transmembrane</keyword>
<keyword evidence="1" id="KW-1133">Transmembrane helix</keyword>
<dbReference type="SUPFAM" id="SSF103473">
    <property type="entry name" value="MFS general substrate transporter"/>
    <property type="match status" value="1"/>
</dbReference>
<organism evidence="2">
    <name type="scientific">Citrobacter rodentium</name>
    <dbReference type="NCBI Taxonomy" id="67825"/>
    <lineage>
        <taxon>Bacteria</taxon>
        <taxon>Pseudomonadati</taxon>
        <taxon>Pseudomonadota</taxon>
        <taxon>Gammaproteobacteria</taxon>
        <taxon>Enterobacterales</taxon>
        <taxon>Enterobacteriaceae</taxon>
        <taxon>Citrobacter</taxon>
    </lineage>
</organism>
<feature type="transmembrane region" description="Helical" evidence="1">
    <location>
        <begin position="85"/>
        <end position="104"/>
    </location>
</feature>
<gene>
    <name evidence="2" type="ORF">E2R62_20895</name>
</gene>
<feature type="transmembrane region" description="Helical" evidence="1">
    <location>
        <begin position="139"/>
        <end position="160"/>
    </location>
</feature>
<feature type="transmembrane region" description="Helical" evidence="1">
    <location>
        <begin position="300"/>
        <end position="322"/>
    </location>
</feature>
<dbReference type="Gene3D" id="1.20.1250.20">
    <property type="entry name" value="MFS general substrate transporter like domains"/>
    <property type="match status" value="2"/>
</dbReference>
<feature type="transmembrane region" description="Helical" evidence="1">
    <location>
        <begin position="172"/>
        <end position="192"/>
    </location>
</feature>
<feature type="transmembrane region" description="Helical" evidence="1">
    <location>
        <begin position="110"/>
        <end position="132"/>
    </location>
</feature>
<evidence type="ECO:0000313" key="2">
    <source>
        <dbReference type="EMBL" id="QBY31042.1"/>
    </source>
</evidence>
<dbReference type="PANTHER" id="PTHR23537:SF1">
    <property type="entry name" value="SUGAR TRANSPORTER"/>
    <property type="match status" value="1"/>
</dbReference>
<feature type="transmembrane region" description="Helical" evidence="1">
    <location>
        <begin position="55"/>
        <end position="78"/>
    </location>
</feature>
<proteinExistence type="predicted"/>
<keyword evidence="1" id="KW-0472">Membrane</keyword>
<dbReference type="InterPro" id="IPR036259">
    <property type="entry name" value="MFS_trans_sf"/>
</dbReference>
<dbReference type="AlphaFoldDB" id="A0A482PSV8"/>
<dbReference type="GO" id="GO:0005886">
    <property type="term" value="C:plasma membrane"/>
    <property type="evidence" value="ECO:0007669"/>
    <property type="project" value="TreeGrafter"/>
</dbReference>
<dbReference type="InterPro" id="IPR010645">
    <property type="entry name" value="MFS_4"/>
</dbReference>
<feature type="transmembrane region" description="Helical" evidence="1">
    <location>
        <begin position="12"/>
        <end position="35"/>
    </location>
</feature>
<dbReference type="RefSeq" id="WP_012908680.1">
    <property type="nucleotide sequence ID" value="NZ_CAJTBI010000016.1"/>
</dbReference>
<feature type="transmembrane region" description="Helical" evidence="1">
    <location>
        <begin position="362"/>
        <end position="383"/>
    </location>
</feature>
<feature type="transmembrane region" description="Helical" evidence="1">
    <location>
        <begin position="334"/>
        <end position="356"/>
    </location>
</feature>
<dbReference type="CDD" id="cd06180">
    <property type="entry name" value="MFS_YjiJ"/>
    <property type="match status" value="1"/>
</dbReference>
<name>A0A482PSV8_CITRO</name>
<dbReference type="EMBL" id="CP038008">
    <property type="protein sequence ID" value="QBY31042.1"/>
    <property type="molecule type" value="Genomic_DNA"/>
</dbReference>
<evidence type="ECO:0000256" key="1">
    <source>
        <dbReference type="SAM" id="Phobius"/>
    </source>
</evidence>
<feature type="transmembrane region" description="Helical" evidence="1">
    <location>
        <begin position="274"/>
        <end position="294"/>
    </location>
</feature>
<dbReference type="PANTHER" id="PTHR23537">
    <property type="match status" value="1"/>
</dbReference>
<dbReference type="Pfam" id="PF06779">
    <property type="entry name" value="MFS_4"/>
    <property type="match status" value="1"/>
</dbReference>
<dbReference type="OMA" id="GYIAYMT"/>